<evidence type="ECO:0000256" key="8">
    <source>
        <dbReference type="ARBA" id="ARBA00023273"/>
    </source>
</evidence>
<dbReference type="InterPro" id="IPR057361">
    <property type="entry name" value="TPR_WDR35"/>
</dbReference>
<dbReference type="InterPro" id="IPR056157">
    <property type="entry name" value="TPR_IFT80_172_dom"/>
</dbReference>
<dbReference type="PANTHER" id="PTHR12764:SF5">
    <property type="entry name" value="LD29485P"/>
    <property type="match status" value="1"/>
</dbReference>
<dbReference type="Pfam" id="PF23390">
    <property type="entry name" value="Beta-prop_WDR35_2nd"/>
    <property type="match status" value="1"/>
</dbReference>
<comment type="caution">
    <text evidence="14">The sequence shown here is derived from an EMBL/GenBank/DDBJ whole genome shotgun (WGS) entry which is preliminary data.</text>
</comment>
<feature type="region of interest" description="Disordered" evidence="9">
    <location>
        <begin position="365"/>
        <end position="391"/>
    </location>
</feature>
<evidence type="ECO:0000259" key="12">
    <source>
        <dbReference type="Pfam" id="PF23390"/>
    </source>
</evidence>
<dbReference type="InterPro" id="IPR057979">
    <property type="entry name" value="TPR_IFT121"/>
</dbReference>
<evidence type="ECO:0000259" key="11">
    <source>
        <dbReference type="Pfam" id="PF23387"/>
    </source>
</evidence>
<feature type="domain" description="IFT121 second beta-propeller" evidence="12">
    <location>
        <begin position="17"/>
        <end position="216"/>
    </location>
</feature>
<keyword evidence="8" id="KW-0966">Cell projection</keyword>
<evidence type="ECO:0000256" key="7">
    <source>
        <dbReference type="ARBA" id="ARBA00023212"/>
    </source>
</evidence>
<keyword evidence="5" id="KW-0970">Cilium biogenesis/degradation</keyword>
<sequence length="827" mass="92844">MVCRCHPGCDAALPSSRTAQGKESEFFIDDQAIAEDREHFRRPDVPTTNPVCAVVCSDTTLYVAREYALPRQLECKYDVRCRPQRLFLNSNSSRLALIDVRGVLSLWDVDAPNPRPLRVSSPTSPSPPSVQNPIGVRLDFERKECWDLRWSDDYPDIFAVMEKARMYIFRGTQPEEPLPSTAYICSFQDLEVRAVLLDEIMLEPDYPDKQRLLNFETKSLRDTKQLVRTVDIQEVYSFIDSNPHPRLWNMLAEVALERLDFPLADKAFVLCRDYHGVQFVKRLRLLNDPAKQKAEVMVYFKKFDVAERMYREMDRADLAIALRIKLGDWARVAALVQEGAGDDELLMRAYNEIGEYYADRQKWSPASSHSLPRSALIKPTTPPRPPLPLPPDVTALRRSRAMRYFAQAKNTARLAQCHYVMEDYPALEKLMQYVHPPPHANPHPNLISRPVHSPFDPPPQDIGQMFASVGLTEQAVAAFLKGRAPGGHRRVRPPEPVGPGRGPGRGAPRPQIDELLTKYANPRDPIQAIDLYRKAHRHIDAARLLDELGLEAGRKGPTRAVGARMGPATQRRHWTGAGGLGFPVLVAALPYPIIPAISPWPGSTRHPAHLPLARHPPPPPLPIPRGRQARAALEQMLSDDITTTGADKKLDTVWRGAEAYHFLILAQRQLYGGDLEAALRTSIRLQEYEDLIDPRTAYSLMALTAFHGKQFAQCSRAFTKLEGLEGTPTARREAYEELALAIFTRHAPADAATARTFPCPKCQTLIPDWATSCGSCRTAFPACVASGRSLIERDRGRGIYMCPTCKHRAYEVEITGNCCPLCHSPIV</sequence>
<feature type="domain" description="IFT121-like TPR repeats" evidence="13">
    <location>
        <begin position="651"/>
        <end position="750"/>
    </location>
</feature>
<keyword evidence="2" id="KW-0963">Cytoplasm</keyword>
<dbReference type="Pfam" id="PF23387">
    <property type="entry name" value="TPR_IFT80_172"/>
    <property type="match status" value="1"/>
</dbReference>
<dbReference type="Pfam" id="PF25170">
    <property type="entry name" value="TPR_WDR35"/>
    <property type="match status" value="1"/>
</dbReference>
<gene>
    <name evidence="14" type="ORF">PAPYR_4165</name>
</gene>
<feature type="region of interest" description="Disordered" evidence="9">
    <location>
        <begin position="483"/>
        <end position="510"/>
    </location>
</feature>
<dbReference type="PANTHER" id="PTHR12764">
    <property type="entry name" value="WD REPEAT DOMAIN-RELATED"/>
    <property type="match status" value="1"/>
</dbReference>
<evidence type="ECO:0000256" key="1">
    <source>
        <dbReference type="ARBA" id="ARBA00004120"/>
    </source>
</evidence>
<proteinExistence type="predicted"/>
<evidence type="ECO:0000256" key="9">
    <source>
        <dbReference type="SAM" id="MobiDB-lite"/>
    </source>
</evidence>
<keyword evidence="6" id="KW-0969">Cilium</keyword>
<feature type="compositionally biased region" description="Pro residues" evidence="9">
    <location>
        <begin position="380"/>
        <end position="391"/>
    </location>
</feature>
<reference evidence="14" key="1">
    <citation type="journal article" date="2022" name="bioRxiv">
        <title>Genomics of Preaxostyla Flagellates Illuminates Evolutionary Transitions and the Path Towards Mitochondrial Loss.</title>
        <authorList>
            <person name="Novak L.V.F."/>
            <person name="Treitli S.C."/>
            <person name="Pyrih J."/>
            <person name="Halakuc P."/>
            <person name="Pipaliya S.V."/>
            <person name="Vacek V."/>
            <person name="Brzon O."/>
            <person name="Soukal P."/>
            <person name="Eme L."/>
            <person name="Dacks J.B."/>
            <person name="Karnkowska A."/>
            <person name="Elias M."/>
            <person name="Hampl V."/>
        </authorList>
    </citation>
    <scope>NUCLEOTIDE SEQUENCE</scope>
    <source>
        <strain evidence="14">RCP-MX</strain>
    </source>
</reference>
<dbReference type="InterPro" id="IPR056170">
    <property type="entry name" value="Znf_IFT121-like"/>
</dbReference>
<dbReference type="Pfam" id="PF23145">
    <property type="entry name" value="Zf_2nd_IFT121"/>
    <property type="match status" value="1"/>
</dbReference>
<dbReference type="Proteomes" id="UP001141327">
    <property type="component" value="Unassembled WGS sequence"/>
</dbReference>
<dbReference type="Pfam" id="PF25768">
    <property type="entry name" value="TPR_IFT121"/>
    <property type="match status" value="1"/>
</dbReference>
<evidence type="ECO:0000256" key="4">
    <source>
        <dbReference type="ARBA" id="ARBA00022737"/>
    </source>
</evidence>
<keyword evidence="4" id="KW-0677">Repeat</keyword>
<organism evidence="14 15">
    <name type="scientific">Paratrimastix pyriformis</name>
    <dbReference type="NCBI Taxonomy" id="342808"/>
    <lineage>
        <taxon>Eukaryota</taxon>
        <taxon>Metamonada</taxon>
        <taxon>Preaxostyla</taxon>
        <taxon>Paratrimastigidae</taxon>
        <taxon>Paratrimastix</taxon>
    </lineage>
</organism>
<comment type="subcellular location">
    <subcellularLocation>
        <location evidence="1">Cytoplasm</location>
        <location evidence="1">Cytoskeleton</location>
        <location evidence="1">Cilium basal body</location>
    </subcellularLocation>
</comment>
<feature type="domain" description="IFT121-like zinc finger" evidence="10">
    <location>
        <begin position="781"/>
        <end position="826"/>
    </location>
</feature>
<dbReference type="Gene3D" id="1.25.40.470">
    <property type="match status" value="1"/>
</dbReference>
<keyword evidence="7" id="KW-0206">Cytoskeleton</keyword>
<dbReference type="EMBL" id="JAPMOS010000017">
    <property type="protein sequence ID" value="KAJ4459772.1"/>
    <property type="molecule type" value="Genomic_DNA"/>
</dbReference>
<accession>A0ABQ8UMS2</accession>
<evidence type="ECO:0000313" key="15">
    <source>
        <dbReference type="Proteomes" id="UP001141327"/>
    </source>
</evidence>
<evidence type="ECO:0000259" key="10">
    <source>
        <dbReference type="Pfam" id="PF23145"/>
    </source>
</evidence>
<feature type="domain" description="IFT80/172/WDR35 TPR" evidence="11">
    <location>
        <begin position="247"/>
        <end position="335"/>
    </location>
</feature>
<dbReference type="InterPro" id="IPR056158">
    <property type="entry name" value="Beta-prop_IFT121_2nd"/>
</dbReference>
<evidence type="ECO:0000256" key="2">
    <source>
        <dbReference type="ARBA" id="ARBA00022490"/>
    </source>
</evidence>
<protein>
    <submittedName>
        <fullName evidence="14">WD40 repeat protein</fullName>
    </submittedName>
</protein>
<keyword evidence="15" id="KW-1185">Reference proteome</keyword>
<evidence type="ECO:0000256" key="5">
    <source>
        <dbReference type="ARBA" id="ARBA00022794"/>
    </source>
</evidence>
<evidence type="ECO:0000313" key="14">
    <source>
        <dbReference type="EMBL" id="KAJ4459772.1"/>
    </source>
</evidence>
<evidence type="ECO:0000256" key="6">
    <source>
        <dbReference type="ARBA" id="ARBA00023069"/>
    </source>
</evidence>
<evidence type="ECO:0000259" key="13">
    <source>
        <dbReference type="Pfam" id="PF25768"/>
    </source>
</evidence>
<evidence type="ECO:0000256" key="3">
    <source>
        <dbReference type="ARBA" id="ARBA00022574"/>
    </source>
</evidence>
<dbReference type="InterPro" id="IPR039857">
    <property type="entry name" value="Ift122/121"/>
</dbReference>
<name>A0ABQ8UMS2_9EUKA</name>
<keyword evidence="3" id="KW-0853">WD repeat</keyword>